<accession>A0AC61RZT6</accession>
<dbReference type="Proteomes" id="UP000304953">
    <property type="component" value="Unassembled WGS sequence"/>
</dbReference>
<reference evidence="1" key="1">
    <citation type="submission" date="2019-04" db="EMBL/GenBank/DDBJ databases">
        <title>Microbes associate with the intestines of laboratory mice.</title>
        <authorList>
            <person name="Navarre W."/>
            <person name="Wong E."/>
            <person name="Huang K."/>
            <person name="Tropini C."/>
            <person name="Ng K."/>
            <person name="Yu B."/>
        </authorList>
    </citation>
    <scope>NUCLEOTIDE SEQUENCE</scope>
    <source>
        <strain evidence="1">NM01_1-7b</strain>
    </source>
</reference>
<dbReference type="EMBL" id="SRYA01000008">
    <property type="protein sequence ID" value="TGY97297.1"/>
    <property type="molecule type" value="Genomic_DNA"/>
</dbReference>
<sequence length="365" mass="40713">MNEQRKAAQAVMEEWLSHPQELGKKPAKLEIAGEFDLHDLHYYIFKFKKSFVGSWKVAVCGGYEGDSLGHCGHIYSEMEPYDPSTAQEKCIEMVEQIRQYWMERAKEQEEGNQGTEHIGGDFLGFVLLSAAEFDEKEFRTALKKDWGIECPEELERPESKQDAIAFEVEGMMVTVGLMDMKVPNGEAEYWANSNFMTREQSVAAAENHKAHLLVAVLGRDAAPLEAGELFVKIACACLKAPNALGIYDCGTVWLPEHFIQMAMVMKEGELPLGNLVFVGLYQDEKGVSSWTNGLRSFGKDELEVVGSSQPASEVYDLMMDISAYILEEGAVLRDGETIGFSADQKLSLTRSEGVYVEGQTIKIGF</sequence>
<organism evidence="1 2">
    <name type="scientific">Petralouisia muris</name>
    <dbReference type="NCBI Taxonomy" id="3032872"/>
    <lineage>
        <taxon>Bacteria</taxon>
        <taxon>Bacillati</taxon>
        <taxon>Bacillota</taxon>
        <taxon>Clostridia</taxon>
        <taxon>Lachnospirales</taxon>
        <taxon>Lachnospiraceae</taxon>
        <taxon>Petralouisia</taxon>
    </lineage>
</organism>
<protein>
    <submittedName>
        <fullName evidence="1">DUF4261 domain-containing protein</fullName>
    </submittedName>
</protein>
<comment type="caution">
    <text evidence="1">The sequence shown here is derived from an EMBL/GenBank/DDBJ whole genome shotgun (WGS) entry which is preliminary data.</text>
</comment>
<gene>
    <name evidence="1" type="ORF">E5329_05145</name>
</gene>
<proteinExistence type="predicted"/>
<keyword evidence="2" id="KW-1185">Reference proteome</keyword>
<evidence type="ECO:0000313" key="2">
    <source>
        <dbReference type="Proteomes" id="UP000304953"/>
    </source>
</evidence>
<evidence type="ECO:0000313" key="1">
    <source>
        <dbReference type="EMBL" id="TGY97297.1"/>
    </source>
</evidence>
<name>A0AC61RZT6_9FIRM</name>